<feature type="region of interest" description="Disordered" evidence="1">
    <location>
        <begin position="130"/>
        <end position="171"/>
    </location>
</feature>
<evidence type="ECO:0000313" key="2">
    <source>
        <dbReference type="EMBL" id="KYN50489.1"/>
    </source>
</evidence>
<name>A0A151K2Y9_9HYME</name>
<protein>
    <submittedName>
        <fullName evidence="2">Uncharacterized protein</fullName>
    </submittedName>
</protein>
<comment type="caution">
    <text evidence="2">The sequence shown here is derived from an EMBL/GenBank/DDBJ whole genome shotgun (WGS) entry which is preliminary data.</text>
</comment>
<feature type="compositionally biased region" description="Basic and acidic residues" evidence="1">
    <location>
        <begin position="161"/>
        <end position="171"/>
    </location>
</feature>
<dbReference type="AlphaFoldDB" id="A0A151K2Y9"/>
<feature type="compositionally biased region" description="Basic and acidic residues" evidence="1">
    <location>
        <begin position="21"/>
        <end position="49"/>
    </location>
</feature>
<organism evidence="2 3">
    <name type="scientific">Trachymyrmex cornetzi</name>
    <dbReference type="NCBI Taxonomy" id="471704"/>
    <lineage>
        <taxon>Eukaryota</taxon>
        <taxon>Metazoa</taxon>
        <taxon>Ecdysozoa</taxon>
        <taxon>Arthropoda</taxon>
        <taxon>Hexapoda</taxon>
        <taxon>Insecta</taxon>
        <taxon>Pterygota</taxon>
        <taxon>Neoptera</taxon>
        <taxon>Endopterygota</taxon>
        <taxon>Hymenoptera</taxon>
        <taxon>Apocrita</taxon>
        <taxon>Aculeata</taxon>
        <taxon>Formicoidea</taxon>
        <taxon>Formicidae</taxon>
        <taxon>Myrmicinae</taxon>
        <taxon>Trachymyrmex</taxon>
    </lineage>
</organism>
<keyword evidence="3" id="KW-1185">Reference proteome</keyword>
<reference evidence="2 3" key="1">
    <citation type="submission" date="2015-09" db="EMBL/GenBank/DDBJ databases">
        <title>Trachymyrmex cornetzi WGS genome.</title>
        <authorList>
            <person name="Nygaard S."/>
            <person name="Hu H."/>
            <person name="Boomsma J."/>
            <person name="Zhang G."/>
        </authorList>
    </citation>
    <scope>NUCLEOTIDE SEQUENCE [LARGE SCALE GENOMIC DNA]</scope>
    <source>
        <strain evidence="2">Tcor2-1</strain>
        <tissue evidence="2">Whole body</tissue>
    </source>
</reference>
<gene>
    <name evidence="2" type="ORF">ALC57_00127</name>
</gene>
<sequence>MGTETRRRHTDAFAAAKAIAKRRELDRQREVDRQRDTRYRNDRDRDNRFATEIGKPLAHSTPHRRESLPYVNNNSSPIRGTPPRNNDLNIERNRTPNPSSFNNKEYCKYCKSSGHKIEECRKRQYNNTLREQGNANGRSRRQDVAPADEQKRTRPMNPIETKVEENNHAQE</sequence>
<proteinExistence type="predicted"/>
<evidence type="ECO:0000313" key="3">
    <source>
        <dbReference type="Proteomes" id="UP000078492"/>
    </source>
</evidence>
<dbReference type="EMBL" id="LKEY01014810">
    <property type="protein sequence ID" value="KYN50489.1"/>
    <property type="molecule type" value="Genomic_DNA"/>
</dbReference>
<dbReference type="STRING" id="471704.A0A151K2Y9"/>
<dbReference type="Proteomes" id="UP000078492">
    <property type="component" value="Unassembled WGS sequence"/>
</dbReference>
<feature type="region of interest" description="Disordered" evidence="1">
    <location>
        <begin position="18"/>
        <end position="105"/>
    </location>
</feature>
<feature type="compositionally biased region" description="Basic and acidic residues" evidence="1">
    <location>
        <begin position="140"/>
        <end position="152"/>
    </location>
</feature>
<feature type="compositionally biased region" description="Polar residues" evidence="1">
    <location>
        <begin position="70"/>
        <end position="88"/>
    </location>
</feature>
<evidence type="ECO:0000256" key="1">
    <source>
        <dbReference type="SAM" id="MobiDB-lite"/>
    </source>
</evidence>
<accession>A0A151K2Y9</accession>